<organism evidence="2 3">
    <name type="scientific">Candidatus Termititenax dinenymphae</name>
    <dbReference type="NCBI Taxonomy" id="2218523"/>
    <lineage>
        <taxon>Bacteria</taxon>
        <taxon>Bacillati</taxon>
        <taxon>Candidatus Margulisiibacteriota</taxon>
        <taxon>Candidatus Termititenacia</taxon>
        <taxon>Candidatus Termititenacales</taxon>
        <taxon>Candidatus Termititenacaceae</taxon>
        <taxon>Candidatus Termititenax</taxon>
    </lineage>
</organism>
<dbReference type="InterPro" id="IPR011330">
    <property type="entry name" value="Glyco_hydro/deAcase_b/a-brl"/>
</dbReference>
<keyword evidence="1" id="KW-0732">Signal</keyword>
<evidence type="ECO:0000256" key="1">
    <source>
        <dbReference type="SAM" id="SignalP"/>
    </source>
</evidence>
<keyword evidence="3" id="KW-1185">Reference proteome</keyword>
<dbReference type="Gene3D" id="3.20.20.370">
    <property type="entry name" value="Glycoside hydrolase/deacetylase"/>
    <property type="match status" value="1"/>
</dbReference>
<dbReference type="GO" id="GO:0005975">
    <property type="term" value="P:carbohydrate metabolic process"/>
    <property type="evidence" value="ECO:0007669"/>
    <property type="project" value="InterPro"/>
</dbReference>
<name>A0A388TJQ7_9BACT</name>
<gene>
    <name evidence="2" type="ORF">RDn1_197</name>
</gene>
<dbReference type="Pfam" id="PF04748">
    <property type="entry name" value="Polysacc_deac_2"/>
    <property type="match status" value="1"/>
</dbReference>
<proteinExistence type="predicted"/>
<reference evidence="2 3" key="1">
    <citation type="journal article" date="2019" name="ISME J.">
        <title>Genome analyses of uncultured TG2/ZB3 bacteria in 'Margulisbacteria' specifically attached to ectosymbiotic spirochetes of protists in the termite gut.</title>
        <authorList>
            <person name="Utami Y.D."/>
            <person name="Kuwahara H."/>
            <person name="Igai K."/>
            <person name="Murakami T."/>
            <person name="Sugaya K."/>
            <person name="Morikawa T."/>
            <person name="Nagura Y."/>
            <person name="Yuki M."/>
            <person name="Deevong P."/>
            <person name="Inoue T."/>
            <person name="Kihara K."/>
            <person name="Lo N."/>
            <person name="Yamada A."/>
            <person name="Ohkuma M."/>
            <person name="Hongoh Y."/>
        </authorList>
    </citation>
    <scope>NUCLEOTIDE SEQUENCE [LARGE SCALE GENOMIC DNA]</scope>
    <source>
        <strain evidence="2">RsDinE6-01</strain>
    </source>
</reference>
<dbReference type="InterPro" id="IPR006837">
    <property type="entry name" value="Divergent_DAC"/>
</dbReference>
<comment type="caution">
    <text evidence="2">The sequence shown here is derived from an EMBL/GenBank/DDBJ whole genome shotgun (WGS) entry which is preliminary data.</text>
</comment>
<evidence type="ECO:0000313" key="3">
    <source>
        <dbReference type="Proteomes" id="UP000282196"/>
    </source>
</evidence>
<feature type="chain" id="PRO_5017247239" evidence="1">
    <location>
        <begin position="22"/>
        <end position="242"/>
    </location>
</feature>
<dbReference type="CDD" id="cd10936">
    <property type="entry name" value="CE4_DAC2"/>
    <property type="match status" value="1"/>
</dbReference>
<dbReference type="AlphaFoldDB" id="A0A388TJQ7"/>
<dbReference type="EMBL" id="BGZP01000003">
    <property type="protein sequence ID" value="GBR77538.1"/>
    <property type="molecule type" value="Genomic_DNA"/>
</dbReference>
<accession>A0A388TJQ7</accession>
<dbReference type="PANTHER" id="PTHR30105:SF2">
    <property type="entry name" value="DIVERGENT POLYSACCHARIDE DEACETYLASE SUPERFAMILY"/>
    <property type="match status" value="1"/>
</dbReference>
<protein>
    <submittedName>
        <fullName evidence="2">Catalytic domain of family 2 polysaccharide deacetylases</fullName>
    </submittedName>
</protein>
<dbReference type="Proteomes" id="UP000282196">
    <property type="component" value="Unassembled WGS sequence"/>
</dbReference>
<sequence>MKKILPLLCLLALLQAKPKMAIVVDDCGYSPESVKTFTAIKYPLTMAVIPGLAYSKSCAETISAAKKQLLIHFPWTPLGNNGRQSYPIRIERSYTPARITAMLVKAAESVPNANGINNHQGSILSADSVMMDRVMSVVQVSGQKYYFLDSNTTVNSKAERTAKKHGIPSTHNDVFLDGTQTDEYIEKRFAYAVSLAKQRGTVVAICHDRPATRRVLRKLMIQYNDQVDFVFLPEIMANRNKH</sequence>
<dbReference type="PANTHER" id="PTHR30105">
    <property type="entry name" value="UNCHARACTERIZED YIBQ-RELATED"/>
    <property type="match status" value="1"/>
</dbReference>
<evidence type="ECO:0000313" key="2">
    <source>
        <dbReference type="EMBL" id="GBR77538.1"/>
    </source>
</evidence>
<dbReference type="SUPFAM" id="SSF88713">
    <property type="entry name" value="Glycoside hydrolase/deacetylase"/>
    <property type="match status" value="1"/>
</dbReference>
<feature type="signal peptide" evidence="1">
    <location>
        <begin position="1"/>
        <end position="21"/>
    </location>
</feature>